<feature type="non-terminal residue" evidence="5">
    <location>
        <position position="1"/>
    </location>
</feature>
<keyword evidence="6" id="KW-1185">Reference proteome</keyword>
<keyword evidence="2" id="KW-0677">Repeat</keyword>
<keyword evidence="4" id="KW-0812">Transmembrane</keyword>
<dbReference type="OrthoDB" id="432528at2759"/>
<comment type="caution">
    <text evidence="5">The sequence shown here is derived from an EMBL/GenBank/DDBJ whole genome shotgun (WGS) entry which is preliminary data.</text>
</comment>
<sequence>MDNSSITASTRTPLWLSDLAVLNLSGSFLLQQPNWSPISGTQSILGGPSVYYHVGFADDHGSKQMLIVGGITPSAQSQNNNSAYMYDAARRQWTQLSLPDQDVVHRQGAAVSTTSNGQAYLWGGKTITGELFMNSLALRQEKPPEDTPAPPNASQSVYRLNCTNPSDSSLVIPNGNEIPNMRYSHSQTIINDTIIVVLGGFDGISGTPTSLGDVWLFDISTSTWTNIQAGLSPDGRPAARSSHSAVLMADGKSIVIYGGYDGYNVFNDVAILHTDTWTWEVKNTTANVQGRADHSGVSTSLSILSDIENLDVSTWSWRSVFNTSSDVPKSGQHTEMMKGPSPGVIVGAVASLAGLFCILLIVLHLCNRRYNQKHSDDDESLAKESNSLHEAYNLAERDESNYGDVLSSLSDSTISPMTLARRGGRRIKRNFTDDVYNPTSPISFHRFFSTPNMNDLPHSKRDSHPLELLSPDSPLEELHEATVEAKVPQILHIGQQPAGLVAATAKMVRPYSTFDGEEFILMGGGDERMMSPVSPVDMDGILGPSAPTPSETKGKERQQSNDDVSAVQAE</sequence>
<dbReference type="EMBL" id="JAEPRA010000014">
    <property type="protein sequence ID" value="KAG2175773.1"/>
    <property type="molecule type" value="Genomic_DNA"/>
</dbReference>
<evidence type="ECO:0000313" key="5">
    <source>
        <dbReference type="EMBL" id="KAG2175773.1"/>
    </source>
</evidence>
<dbReference type="Proteomes" id="UP000612746">
    <property type="component" value="Unassembled WGS sequence"/>
</dbReference>
<dbReference type="PANTHER" id="PTHR46093">
    <property type="entry name" value="ACYL-COA-BINDING DOMAIN-CONTAINING PROTEIN 5"/>
    <property type="match status" value="1"/>
</dbReference>
<dbReference type="Gene3D" id="2.120.10.80">
    <property type="entry name" value="Kelch-type beta propeller"/>
    <property type="match status" value="2"/>
</dbReference>
<feature type="region of interest" description="Disordered" evidence="3">
    <location>
        <begin position="531"/>
        <end position="570"/>
    </location>
</feature>
<reference evidence="5" key="1">
    <citation type="submission" date="2020-12" db="EMBL/GenBank/DDBJ databases">
        <title>Metabolic potential, ecology and presence of endohyphal bacteria is reflected in genomic diversity of Mucoromycotina.</title>
        <authorList>
            <person name="Muszewska A."/>
            <person name="Okrasinska A."/>
            <person name="Steczkiewicz K."/>
            <person name="Drgas O."/>
            <person name="Orlowska M."/>
            <person name="Perlinska-Lenart U."/>
            <person name="Aleksandrzak-Piekarczyk T."/>
            <person name="Szatraj K."/>
            <person name="Zielenkiewicz U."/>
            <person name="Pilsyk S."/>
            <person name="Malc E."/>
            <person name="Mieczkowski P."/>
            <person name="Kruszewska J.S."/>
            <person name="Biernat P."/>
            <person name="Pawlowska J."/>
        </authorList>
    </citation>
    <scope>NUCLEOTIDE SEQUENCE</scope>
    <source>
        <strain evidence="5">WA0000051536</strain>
    </source>
</reference>
<dbReference type="InterPro" id="IPR015915">
    <property type="entry name" value="Kelch-typ_b-propeller"/>
</dbReference>
<evidence type="ECO:0000256" key="2">
    <source>
        <dbReference type="ARBA" id="ARBA00022737"/>
    </source>
</evidence>
<keyword evidence="1" id="KW-0880">Kelch repeat</keyword>
<evidence type="ECO:0000313" key="6">
    <source>
        <dbReference type="Proteomes" id="UP000612746"/>
    </source>
</evidence>
<evidence type="ECO:0000256" key="4">
    <source>
        <dbReference type="SAM" id="Phobius"/>
    </source>
</evidence>
<protein>
    <recommendedName>
        <fullName evidence="7">Galactose oxidase</fullName>
    </recommendedName>
</protein>
<proteinExistence type="predicted"/>
<accession>A0A8H7PKQ1</accession>
<name>A0A8H7PKQ1_9FUNG</name>
<keyword evidence="4" id="KW-1133">Transmembrane helix</keyword>
<organism evidence="5 6">
    <name type="scientific">Umbelopsis vinacea</name>
    <dbReference type="NCBI Taxonomy" id="44442"/>
    <lineage>
        <taxon>Eukaryota</taxon>
        <taxon>Fungi</taxon>
        <taxon>Fungi incertae sedis</taxon>
        <taxon>Mucoromycota</taxon>
        <taxon>Mucoromycotina</taxon>
        <taxon>Umbelopsidomycetes</taxon>
        <taxon>Umbelopsidales</taxon>
        <taxon>Umbelopsidaceae</taxon>
        <taxon>Umbelopsis</taxon>
    </lineage>
</organism>
<evidence type="ECO:0000256" key="1">
    <source>
        <dbReference type="ARBA" id="ARBA00022441"/>
    </source>
</evidence>
<dbReference type="PANTHER" id="PTHR46093:SF18">
    <property type="entry name" value="FIBRONECTIN TYPE-III DOMAIN-CONTAINING PROTEIN"/>
    <property type="match status" value="1"/>
</dbReference>
<evidence type="ECO:0008006" key="7">
    <source>
        <dbReference type="Google" id="ProtNLM"/>
    </source>
</evidence>
<dbReference type="InterPro" id="IPR011043">
    <property type="entry name" value="Gal_Oxase/kelch_b-propeller"/>
</dbReference>
<dbReference type="InterPro" id="IPR006652">
    <property type="entry name" value="Kelch_1"/>
</dbReference>
<feature type="transmembrane region" description="Helical" evidence="4">
    <location>
        <begin position="344"/>
        <end position="366"/>
    </location>
</feature>
<dbReference type="SMART" id="SM00612">
    <property type="entry name" value="Kelch"/>
    <property type="match status" value="2"/>
</dbReference>
<dbReference type="AlphaFoldDB" id="A0A8H7PKQ1"/>
<evidence type="ECO:0000256" key="3">
    <source>
        <dbReference type="SAM" id="MobiDB-lite"/>
    </source>
</evidence>
<keyword evidence="4" id="KW-0472">Membrane</keyword>
<gene>
    <name evidence="5" type="ORF">INT44_000251</name>
</gene>
<dbReference type="SUPFAM" id="SSF50965">
    <property type="entry name" value="Galactose oxidase, central domain"/>
    <property type="match status" value="1"/>
</dbReference>
<dbReference type="Pfam" id="PF24681">
    <property type="entry name" value="Kelch_KLHDC2_KLHL20_DRC7"/>
    <property type="match status" value="1"/>
</dbReference>